<dbReference type="RefSeq" id="WP_206671944.1">
    <property type="nucleotide sequence ID" value="NZ_WMIA01000027.1"/>
</dbReference>
<evidence type="ECO:0000313" key="2">
    <source>
        <dbReference type="EMBL" id="MTF40387.1"/>
    </source>
</evidence>
<proteinExistence type="predicted"/>
<name>A0A844GVA2_9CHRO</name>
<gene>
    <name evidence="2" type="ORF">GGC33_15835</name>
</gene>
<organism evidence="2 3">
    <name type="scientific">Cyanobacterium aponinum 0216</name>
    <dbReference type="NCBI Taxonomy" id="2676140"/>
    <lineage>
        <taxon>Bacteria</taxon>
        <taxon>Bacillati</taxon>
        <taxon>Cyanobacteriota</taxon>
        <taxon>Cyanophyceae</taxon>
        <taxon>Oscillatoriophycideae</taxon>
        <taxon>Chroococcales</taxon>
        <taxon>Geminocystaceae</taxon>
        <taxon>Cyanobacterium</taxon>
    </lineage>
</organism>
<sequence length="144" mass="16802">MQEFQLKISSLKDNNFAVELYQCAYKKAGEKKRSSPQKIGKIKGNKLPLIRQTIYQVLKANKYDPQTLNYKRRTPYILTEESGINLAILFQTIQPLRKEDKIINIRDEVMAMSYEEAHYWFAKINHGKRNVALRALRILLGEGN</sequence>
<dbReference type="Pfam" id="PF24728">
    <property type="entry name" value="DUF7680"/>
    <property type="match status" value="1"/>
</dbReference>
<dbReference type="Proteomes" id="UP000437131">
    <property type="component" value="Unassembled WGS sequence"/>
</dbReference>
<evidence type="ECO:0000313" key="3">
    <source>
        <dbReference type="Proteomes" id="UP000437131"/>
    </source>
</evidence>
<evidence type="ECO:0000259" key="1">
    <source>
        <dbReference type="Pfam" id="PF24728"/>
    </source>
</evidence>
<comment type="caution">
    <text evidence="2">The sequence shown here is derived from an EMBL/GenBank/DDBJ whole genome shotgun (WGS) entry which is preliminary data.</text>
</comment>
<dbReference type="AlphaFoldDB" id="A0A844GVA2"/>
<dbReference type="EMBL" id="WMIA01000027">
    <property type="protein sequence ID" value="MTF40387.1"/>
    <property type="molecule type" value="Genomic_DNA"/>
</dbReference>
<reference evidence="2 3" key="1">
    <citation type="submission" date="2019-11" db="EMBL/GenBank/DDBJ databases">
        <title>Isolation of a new High Light Tolerant Cyanobacteria.</title>
        <authorList>
            <person name="Dobson Z."/>
            <person name="Vaughn N."/>
            <person name="Vaughn M."/>
            <person name="Fromme P."/>
            <person name="Mazor Y."/>
        </authorList>
    </citation>
    <scope>NUCLEOTIDE SEQUENCE [LARGE SCALE GENOMIC DNA]</scope>
    <source>
        <strain evidence="2 3">0216</strain>
    </source>
</reference>
<protein>
    <recommendedName>
        <fullName evidence="1">DUF7680 domain-containing protein</fullName>
    </recommendedName>
</protein>
<dbReference type="InterPro" id="IPR056097">
    <property type="entry name" value="DUF7680"/>
</dbReference>
<feature type="domain" description="DUF7680" evidence="1">
    <location>
        <begin position="4"/>
        <end position="142"/>
    </location>
</feature>
<accession>A0A844GVA2</accession>